<protein>
    <recommendedName>
        <fullName evidence="3">beta-N-acetylhexosaminidase</fullName>
        <ecNumber evidence="3">3.2.1.52</ecNumber>
    </recommendedName>
</protein>
<organism evidence="9 10">
    <name type="scientific">Catenulispora yoronensis</name>
    <dbReference type="NCBI Taxonomy" id="450799"/>
    <lineage>
        <taxon>Bacteria</taxon>
        <taxon>Bacillati</taxon>
        <taxon>Actinomycetota</taxon>
        <taxon>Actinomycetes</taxon>
        <taxon>Catenulisporales</taxon>
        <taxon>Catenulisporaceae</taxon>
        <taxon>Catenulispora</taxon>
    </lineage>
</organism>
<reference evidence="9 10" key="1">
    <citation type="journal article" date="2019" name="Int. J. Syst. Evol. Microbiol.">
        <title>The Global Catalogue of Microorganisms (GCM) 10K type strain sequencing project: providing services to taxonomists for standard genome sequencing and annotation.</title>
        <authorList>
            <consortium name="The Broad Institute Genomics Platform"/>
            <consortium name="The Broad Institute Genome Sequencing Center for Infectious Disease"/>
            <person name="Wu L."/>
            <person name="Ma J."/>
        </authorList>
    </citation>
    <scope>NUCLEOTIDE SEQUENCE [LARGE SCALE GENOMIC DNA]</scope>
    <source>
        <strain evidence="9 10">JCM 16014</strain>
    </source>
</reference>
<evidence type="ECO:0000256" key="4">
    <source>
        <dbReference type="ARBA" id="ARBA00022801"/>
    </source>
</evidence>
<keyword evidence="5" id="KW-0326">Glycosidase</keyword>
<dbReference type="Pfam" id="PF00728">
    <property type="entry name" value="Glyco_hydro_20"/>
    <property type="match status" value="1"/>
</dbReference>
<dbReference type="Proteomes" id="UP001500751">
    <property type="component" value="Unassembled WGS sequence"/>
</dbReference>
<dbReference type="InterPro" id="IPR015883">
    <property type="entry name" value="Glyco_hydro_20_cat"/>
</dbReference>
<dbReference type="Pfam" id="PF02838">
    <property type="entry name" value="Glyco_hydro_20b"/>
    <property type="match status" value="1"/>
</dbReference>
<evidence type="ECO:0000313" key="9">
    <source>
        <dbReference type="EMBL" id="GAA2013573.1"/>
    </source>
</evidence>
<feature type="domain" description="Glycoside hydrolase family 20 catalytic" evidence="7">
    <location>
        <begin position="101"/>
        <end position="442"/>
    </location>
</feature>
<dbReference type="Gene3D" id="3.30.379.10">
    <property type="entry name" value="Chitobiase/beta-hexosaminidase domain 2-like"/>
    <property type="match status" value="1"/>
</dbReference>
<comment type="similarity">
    <text evidence="2">Belongs to the glycosyl hydrolase 20 family.</text>
</comment>
<dbReference type="SUPFAM" id="SSF51445">
    <property type="entry name" value="(Trans)glycosidases"/>
    <property type="match status" value="1"/>
</dbReference>
<comment type="caution">
    <text evidence="9">The sequence shown here is derived from an EMBL/GenBank/DDBJ whole genome shotgun (WGS) entry which is preliminary data.</text>
</comment>
<evidence type="ECO:0000256" key="5">
    <source>
        <dbReference type="ARBA" id="ARBA00023295"/>
    </source>
</evidence>
<dbReference type="InterPro" id="IPR017853">
    <property type="entry name" value="GH"/>
</dbReference>
<evidence type="ECO:0000256" key="2">
    <source>
        <dbReference type="ARBA" id="ARBA00006285"/>
    </source>
</evidence>
<evidence type="ECO:0000256" key="6">
    <source>
        <dbReference type="SAM" id="MobiDB-lite"/>
    </source>
</evidence>
<feature type="region of interest" description="Disordered" evidence="6">
    <location>
        <begin position="470"/>
        <end position="505"/>
    </location>
</feature>
<comment type="catalytic activity">
    <reaction evidence="1">
        <text>Hydrolysis of terminal non-reducing N-acetyl-D-hexosamine residues in N-acetyl-beta-D-hexosaminides.</text>
        <dbReference type="EC" id="3.2.1.52"/>
    </reaction>
</comment>
<dbReference type="PRINTS" id="PR00738">
    <property type="entry name" value="GLHYDRLASE20"/>
</dbReference>
<name>A0ABN2TN57_9ACTN</name>
<dbReference type="InterPro" id="IPR029018">
    <property type="entry name" value="Hex-like_dom2"/>
</dbReference>
<dbReference type="PANTHER" id="PTHR22600:SF57">
    <property type="entry name" value="BETA-N-ACETYLHEXOSAMINIDASE"/>
    <property type="match status" value="1"/>
</dbReference>
<dbReference type="EMBL" id="BAAAQN010000002">
    <property type="protein sequence ID" value="GAA2013573.1"/>
    <property type="molecule type" value="Genomic_DNA"/>
</dbReference>
<dbReference type="SUPFAM" id="SSF55545">
    <property type="entry name" value="beta-N-acetylhexosaminidase-like domain"/>
    <property type="match status" value="1"/>
</dbReference>
<evidence type="ECO:0000259" key="7">
    <source>
        <dbReference type="Pfam" id="PF00728"/>
    </source>
</evidence>
<dbReference type="Gene3D" id="3.20.20.80">
    <property type="entry name" value="Glycosidases"/>
    <property type="match status" value="1"/>
</dbReference>
<keyword evidence="10" id="KW-1185">Reference proteome</keyword>
<proteinExistence type="inferred from homology"/>
<gene>
    <name evidence="9" type="ORF">GCM10009839_05420</name>
</gene>
<dbReference type="CDD" id="cd06563">
    <property type="entry name" value="GH20_chitobiase-like"/>
    <property type="match status" value="1"/>
</dbReference>
<dbReference type="InterPro" id="IPR015882">
    <property type="entry name" value="HEX_bac_N"/>
</dbReference>
<sequence length="505" mass="56645">MDAPEISIIPKPLHIERGAGELLFSSETPVTLRDGLPELGPEGYRLTVDDSGVTFEAGSPAAVLHAEQTLRQLLPPAALREAGDGGPFPVPHVQIIDAPRFRWRGVLLDVARHFLPKREVLRFLDLMALHKLNVLHWHLTEDQGWRIEIKRYPRLTEIGSWRTESIGDGKPHGGFYTQDDIREIVAYAAARSITVVPEIDVPGHSMAAIAAYPELGNQDVPSAAEPRAVWTLFGVATEVLNVEDATVEFYKNVMDEVCELFPGEYLCLGGDECPKDEWKASPRAQQRKAELGLETEEDLQAWFLHQVSAHVAAKGRKLLGWDEILEGELFPGTVVSSWRGTEGAVEAARRGHDTLTSPFNWTYFDYRQSDADGEPGAPWAAPTSLERAYAFEPVPEQMPTEHARHVIGSEAALWSEYMSSPRILDYQAFPRLAAFCETVWSAAERDFTEFQGRLVRHLERLDALGVEYRPLDGPRPWQKHPAPRWRSNPLTEQAEQNEQTEQTAE</sequence>
<evidence type="ECO:0000256" key="1">
    <source>
        <dbReference type="ARBA" id="ARBA00001231"/>
    </source>
</evidence>
<dbReference type="EC" id="3.2.1.52" evidence="3"/>
<accession>A0ABN2TN57</accession>
<feature type="domain" description="Beta-hexosaminidase bacterial type N-terminal" evidence="8">
    <location>
        <begin position="37"/>
        <end position="97"/>
    </location>
</feature>
<evidence type="ECO:0000313" key="10">
    <source>
        <dbReference type="Proteomes" id="UP001500751"/>
    </source>
</evidence>
<evidence type="ECO:0000256" key="3">
    <source>
        <dbReference type="ARBA" id="ARBA00012663"/>
    </source>
</evidence>
<dbReference type="PIRSF" id="PIRSF001093">
    <property type="entry name" value="B-hxosamndse_ab_euk"/>
    <property type="match status" value="1"/>
</dbReference>
<evidence type="ECO:0000259" key="8">
    <source>
        <dbReference type="Pfam" id="PF02838"/>
    </source>
</evidence>
<feature type="compositionally biased region" description="Low complexity" evidence="6">
    <location>
        <begin position="491"/>
        <end position="505"/>
    </location>
</feature>
<dbReference type="PANTHER" id="PTHR22600">
    <property type="entry name" value="BETA-HEXOSAMINIDASE"/>
    <property type="match status" value="1"/>
</dbReference>
<keyword evidence="4" id="KW-0378">Hydrolase</keyword>
<dbReference type="RefSeq" id="WP_344663845.1">
    <property type="nucleotide sequence ID" value="NZ_BAAAQN010000002.1"/>
</dbReference>
<dbReference type="InterPro" id="IPR025705">
    <property type="entry name" value="Beta_hexosaminidase_sua/sub"/>
</dbReference>